<evidence type="ECO:0000313" key="2">
    <source>
        <dbReference type="EMBL" id="KAF9420653.1"/>
    </source>
</evidence>
<reference evidence="2" key="1">
    <citation type="submission" date="2020-08" db="EMBL/GenBank/DDBJ databases">
        <title>Spodoptera exigua strain:BAW_Kor-Di-RS1 Genome sequencing and assembly.</title>
        <authorList>
            <person name="Kim J."/>
            <person name="Nam H.Y."/>
            <person name="Kwon M."/>
            <person name="Choi J.H."/>
            <person name="Cho S.R."/>
            <person name="Kim G.-H."/>
        </authorList>
    </citation>
    <scope>NUCLEOTIDE SEQUENCE</scope>
    <source>
        <strain evidence="2">BAW_Kor-Di-RS1</strain>
        <tissue evidence="2">Whole-body</tissue>
    </source>
</reference>
<keyword evidence="1" id="KW-0732">Signal</keyword>
<comment type="caution">
    <text evidence="2">The sequence shown here is derived from an EMBL/GenBank/DDBJ whole genome shotgun (WGS) entry which is preliminary data.</text>
</comment>
<dbReference type="EMBL" id="JACKWZ010000030">
    <property type="protein sequence ID" value="KAF9420653.1"/>
    <property type="molecule type" value="Genomic_DNA"/>
</dbReference>
<gene>
    <name evidence="2" type="ORF">HW555_003200</name>
</gene>
<feature type="chain" id="PRO_5032591155" evidence="1">
    <location>
        <begin position="23"/>
        <end position="313"/>
    </location>
</feature>
<name>A0A835GLR8_SPOEX</name>
<accession>A0A835GLR8</accession>
<evidence type="ECO:0000256" key="1">
    <source>
        <dbReference type="SAM" id="SignalP"/>
    </source>
</evidence>
<protein>
    <submittedName>
        <fullName evidence="2">Uncharacterized protein</fullName>
    </submittedName>
</protein>
<dbReference type="Proteomes" id="UP000648187">
    <property type="component" value="Unassembled WGS sequence"/>
</dbReference>
<feature type="signal peptide" evidence="1">
    <location>
        <begin position="1"/>
        <end position="22"/>
    </location>
</feature>
<sequence>MEAKSLIVLLAVLFCSVTPGRPIPIFRSPCQCPPKHPCISKLVTPFPAIVDTIDNIPNPQCCCCKDQLILPPLAVELPRSLGYFQSALPLVAKYFSPSLATSQILRPPPYTRPIVEQIMENGKFINLPPNVITESPNMNIIPMPNIVPSPRTTVITDCSPSICENLANTIQLMIVCNLLQNKYSSDFANKLTVPVINDVLSSPALSYGFNNVISPNTITPKIVAPNIPPSNIIGNYIPPNFYPNVINPSVISSVPSVIPPKMISPNVIMPNVIPPGVIPTAVSPTCPNAPQVTPANVNALLNTLMGMLGNIRS</sequence>
<organism evidence="2 3">
    <name type="scientific">Spodoptera exigua</name>
    <name type="common">Beet armyworm</name>
    <name type="synonym">Noctua fulgens</name>
    <dbReference type="NCBI Taxonomy" id="7107"/>
    <lineage>
        <taxon>Eukaryota</taxon>
        <taxon>Metazoa</taxon>
        <taxon>Ecdysozoa</taxon>
        <taxon>Arthropoda</taxon>
        <taxon>Hexapoda</taxon>
        <taxon>Insecta</taxon>
        <taxon>Pterygota</taxon>
        <taxon>Neoptera</taxon>
        <taxon>Endopterygota</taxon>
        <taxon>Lepidoptera</taxon>
        <taxon>Glossata</taxon>
        <taxon>Ditrysia</taxon>
        <taxon>Noctuoidea</taxon>
        <taxon>Noctuidae</taxon>
        <taxon>Amphipyrinae</taxon>
        <taxon>Spodoptera</taxon>
    </lineage>
</organism>
<dbReference type="AlphaFoldDB" id="A0A835GLR8"/>
<proteinExistence type="predicted"/>
<keyword evidence="3" id="KW-1185">Reference proteome</keyword>
<evidence type="ECO:0000313" key="3">
    <source>
        <dbReference type="Proteomes" id="UP000648187"/>
    </source>
</evidence>